<comment type="subcellular location">
    <subcellularLocation>
        <location evidence="1">Cell outer membrane</location>
        <topology evidence="1">Lipid-anchor</topology>
    </subcellularLocation>
</comment>
<dbReference type="PANTHER" id="PTHR30046:SF2">
    <property type="entry name" value="YOP PROTEINS TRANSLOCATION LIPOPROTEIN J"/>
    <property type="match status" value="1"/>
</dbReference>
<geneLocation type="plasmid" evidence="10 11">
    <name>pDVUL01</name>
</geneLocation>
<evidence type="ECO:0000313" key="11">
    <source>
        <dbReference type="Proteomes" id="UP000009173"/>
    </source>
</evidence>
<sequence>MGRRDRAYGLLATWRNVALAALLLVLLTGCKAELYKGLNEEQANTMLATLLKRGIEVDKQSEGKNGYTLSVERRQVVQALEVLRENSLPREQYQSLGKVFSGDGMIASPSEEKARLSYAISQELADTFSRIDGVLTARAHVVLASSDVGTDTRTPASAAVFLRHTEDSPVVNLIPKIREMTAKAVPGLDYEKVSVMLVPVRESVTVPLRDAPTLLGIPLPSDSGPSYLLAGAAIALLCALLALALMGVRAGLATLEARKNAAADAKQRGGD</sequence>
<dbReference type="PRINTS" id="PR01338">
    <property type="entry name" value="TYPE3OMKPROT"/>
</dbReference>
<comment type="similarity">
    <text evidence="2">Belongs to the YscJ lipoprotein family.</text>
</comment>
<dbReference type="AlphaFoldDB" id="A0A0H3ABK8"/>
<evidence type="ECO:0000256" key="3">
    <source>
        <dbReference type="ARBA" id="ARBA00022729"/>
    </source>
</evidence>
<evidence type="ECO:0000256" key="7">
    <source>
        <dbReference type="ARBA" id="ARBA00023288"/>
    </source>
</evidence>
<evidence type="ECO:0000256" key="5">
    <source>
        <dbReference type="ARBA" id="ARBA00023139"/>
    </source>
</evidence>
<evidence type="ECO:0000256" key="1">
    <source>
        <dbReference type="ARBA" id="ARBA00004459"/>
    </source>
</evidence>
<feature type="transmembrane region" description="Helical" evidence="8">
    <location>
        <begin position="227"/>
        <end position="248"/>
    </location>
</feature>
<dbReference type="PANTHER" id="PTHR30046">
    <property type="entry name" value="FLAGELLAR M-RING PROTEIN"/>
    <property type="match status" value="1"/>
</dbReference>
<keyword evidence="7 10" id="KW-0449">Lipoprotein</keyword>
<keyword evidence="5" id="KW-0564">Palmitate</keyword>
<dbReference type="InterPro" id="IPR043427">
    <property type="entry name" value="YscJ/FliF"/>
</dbReference>
<evidence type="ECO:0000256" key="4">
    <source>
        <dbReference type="ARBA" id="ARBA00023136"/>
    </source>
</evidence>
<gene>
    <name evidence="10" type="ordered locus">Dvul_2991</name>
</gene>
<reference evidence="11" key="1">
    <citation type="journal article" date="2009" name="Environ. Microbiol.">
        <title>Contribution of mobile genetic elements to Desulfovibrio vulgaris genome plasticity.</title>
        <authorList>
            <person name="Walker C.B."/>
            <person name="Stolyar S."/>
            <person name="Chivian D."/>
            <person name="Pinel N."/>
            <person name="Gabster J.A."/>
            <person name="Dehal P.S."/>
            <person name="He Z."/>
            <person name="Yang Z.K."/>
            <person name="Yen H.C."/>
            <person name="Zhou J."/>
            <person name="Wall J.D."/>
            <person name="Hazen T.C."/>
            <person name="Arkin A.P."/>
            <person name="Stahl D.A."/>
        </authorList>
    </citation>
    <scope>NUCLEOTIDE SEQUENCE [LARGE SCALE GENOMIC DNA]</scope>
    <source>
        <strain evidence="11">DP4</strain>
        <plasmid evidence="11">Plasmid pDVUL01</plasmid>
    </source>
</reference>
<keyword evidence="10" id="KW-0614">Plasmid</keyword>
<dbReference type="NCBIfam" id="TIGR02544">
    <property type="entry name" value="III_secr_YscJ"/>
    <property type="match status" value="1"/>
</dbReference>
<protein>
    <submittedName>
        <fullName evidence="10">Type III secretion apparatus lipoprotein, YscJ/HrcJ family</fullName>
    </submittedName>
</protein>
<dbReference type="EMBL" id="CP000528">
    <property type="protein sequence ID" value="ABM30002.1"/>
    <property type="molecule type" value="Genomic_DNA"/>
</dbReference>
<keyword evidence="8" id="KW-1133">Transmembrane helix</keyword>
<evidence type="ECO:0000313" key="10">
    <source>
        <dbReference type="EMBL" id="ABM30002.1"/>
    </source>
</evidence>
<dbReference type="Gene3D" id="3.30.70.1530">
    <property type="entry name" value="Hypothetical protein rpa1041"/>
    <property type="match status" value="1"/>
</dbReference>
<keyword evidence="8" id="KW-0812">Transmembrane</keyword>
<keyword evidence="3" id="KW-0732">Signal</keyword>
<dbReference type="InterPro" id="IPR006182">
    <property type="entry name" value="FliF_N_dom"/>
</dbReference>
<name>A0A0H3ABK8_NITV4</name>
<dbReference type="GO" id="GO:0009306">
    <property type="term" value="P:protein secretion"/>
    <property type="evidence" value="ECO:0007669"/>
    <property type="project" value="InterPro"/>
</dbReference>
<proteinExistence type="inferred from homology"/>
<evidence type="ECO:0000256" key="2">
    <source>
        <dbReference type="ARBA" id="ARBA00009509"/>
    </source>
</evidence>
<dbReference type="InterPro" id="IPR003282">
    <property type="entry name" value="T3SS_SctJ"/>
</dbReference>
<keyword evidence="6" id="KW-0998">Cell outer membrane</keyword>
<dbReference type="Pfam" id="PF01514">
    <property type="entry name" value="YscJ_FliF"/>
    <property type="match status" value="1"/>
</dbReference>
<dbReference type="HOGENOM" id="CLU_073268_0_1_7"/>
<feature type="domain" description="Flagellar M-ring N-terminal" evidence="9">
    <location>
        <begin position="32"/>
        <end position="196"/>
    </location>
</feature>
<organism evidence="10 11">
    <name type="scientific">Nitratidesulfovibrio vulgaris (strain DP4)</name>
    <name type="common">Desulfovibrio vulgaris</name>
    <dbReference type="NCBI Taxonomy" id="391774"/>
    <lineage>
        <taxon>Bacteria</taxon>
        <taxon>Pseudomonadati</taxon>
        <taxon>Thermodesulfobacteriota</taxon>
        <taxon>Desulfovibrionia</taxon>
        <taxon>Desulfovibrionales</taxon>
        <taxon>Desulfovibrionaceae</taxon>
        <taxon>Nitratidesulfovibrio</taxon>
    </lineage>
</organism>
<dbReference type="RefSeq" id="WP_011787392.1">
    <property type="nucleotide sequence ID" value="NC_008741.1"/>
</dbReference>
<dbReference type="Gene3D" id="3.30.300.30">
    <property type="match status" value="1"/>
</dbReference>
<accession>A0A0H3ABK8</accession>
<evidence type="ECO:0000256" key="6">
    <source>
        <dbReference type="ARBA" id="ARBA00023237"/>
    </source>
</evidence>
<keyword evidence="4 8" id="KW-0472">Membrane</keyword>
<evidence type="ECO:0000259" key="9">
    <source>
        <dbReference type="Pfam" id="PF01514"/>
    </source>
</evidence>
<evidence type="ECO:0000256" key="8">
    <source>
        <dbReference type="SAM" id="Phobius"/>
    </source>
</evidence>
<dbReference type="InterPro" id="IPR045851">
    <property type="entry name" value="AMP-bd_C_sf"/>
</dbReference>
<dbReference type="Proteomes" id="UP000009173">
    <property type="component" value="Plasmid pDVUL01"/>
</dbReference>
<dbReference type="PROSITE" id="PS51257">
    <property type="entry name" value="PROKAR_LIPOPROTEIN"/>
    <property type="match status" value="1"/>
</dbReference>
<dbReference type="KEGG" id="dvl:Dvul_2991"/>
<dbReference type="GO" id="GO:0009279">
    <property type="term" value="C:cell outer membrane"/>
    <property type="evidence" value="ECO:0007669"/>
    <property type="project" value="UniProtKB-SubCell"/>
</dbReference>